<dbReference type="InterPro" id="IPR004089">
    <property type="entry name" value="MCPsignal_dom"/>
</dbReference>
<proteinExistence type="inferred from homology"/>
<dbReference type="SUPFAM" id="SSF58104">
    <property type="entry name" value="Methyl-accepting chemotaxis protein (MCP) signaling domain"/>
    <property type="match status" value="1"/>
</dbReference>
<accession>A0AAE3N1V4</accession>
<dbReference type="GO" id="GO:0016020">
    <property type="term" value="C:membrane"/>
    <property type="evidence" value="ECO:0007669"/>
    <property type="project" value="InterPro"/>
</dbReference>
<dbReference type="InterPro" id="IPR051310">
    <property type="entry name" value="MCP_chemotaxis"/>
</dbReference>
<reference evidence="5" key="1">
    <citation type="submission" date="2022-07" db="EMBL/GenBank/DDBJ databases">
        <title>Ectorhizobium quercum gen.nov., sp. nov.</title>
        <authorList>
            <person name="Ma T."/>
            <person name="Li Y."/>
        </authorList>
    </citation>
    <scope>NUCLEOTIDE SEQUENCE</scope>
    <source>
        <strain evidence="5">BDR2-2</strain>
    </source>
</reference>
<comment type="similarity">
    <text evidence="2">Belongs to the methyl-accepting chemotaxis (MCP) protein family.</text>
</comment>
<evidence type="ECO:0000256" key="1">
    <source>
        <dbReference type="ARBA" id="ARBA00022500"/>
    </source>
</evidence>
<dbReference type="Pfam" id="PF08495">
    <property type="entry name" value="FIST"/>
    <property type="match status" value="1"/>
</dbReference>
<dbReference type="InterPro" id="IPR013702">
    <property type="entry name" value="FIST_domain_N"/>
</dbReference>
<keyword evidence="3" id="KW-0807">Transducer</keyword>
<dbReference type="GO" id="GO:0006935">
    <property type="term" value="P:chemotaxis"/>
    <property type="evidence" value="ECO:0007669"/>
    <property type="project" value="UniProtKB-KW"/>
</dbReference>
<protein>
    <submittedName>
        <fullName evidence="5">Methyl-accepting chemotaxis protein</fullName>
    </submittedName>
</protein>
<dbReference type="Proteomes" id="UP001208771">
    <property type="component" value="Unassembled WGS sequence"/>
</dbReference>
<dbReference type="PANTHER" id="PTHR43531">
    <property type="entry name" value="PROTEIN ICFG"/>
    <property type="match status" value="1"/>
</dbReference>
<keyword evidence="6" id="KW-1185">Reference proteome</keyword>
<dbReference type="RefSeq" id="WP_306412519.1">
    <property type="nucleotide sequence ID" value="NZ_JANFPI010000006.1"/>
</dbReference>
<dbReference type="AlphaFoldDB" id="A0AAE3N1V4"/>
<dbReference type="SMART" id="SM00283">
    <property type="entry name" value="MA"/>
    <property type="match status" value="1"/>
</dbReference>
<evidence type="ECO:0000313" key="6">
    <source>
        <dbReference type="Proteomes" id="UP001208771"/>
    </source>
</evidence>
<dbReference type="GO" id="GO:0007165">
    <property type="term" value="P:signal transduction"/>
    <property type="evidence" value="ECO:0007669"/>
    <property type="project" value="UniProtKB-KW"/>
</dbReference>
<dbReference type="Pfam" id="PF10442">
    <property type="entry name" value="FIST_C"/>
    <property type="match status" value="1"/>
</dbReference>
<dbReference type="Pfam" id="PF00015">
    <property type="entry name" value="MCPsignal"/>
    <property type="match status" value="1"/>
</dbReference>
<gene>
    <name evidence="5" type="ORF">NOF55_18080</name>
</gene>
<dbReference type="PROSITE" id="PS50111">
    <property type="entry name" value="CHEMOTAXIS_TRANSDUC_2"/>
    <property type="match status" value="1"/>
</dbReference>
<name>A0AAE3N1V4_9HYPH</name>
<organism evidence="5 6">
    <name type="scientific">Ectorhizobium quercum</name>
    <dbReference type="NCBI Taxonomy" id="2965071"/>
    <lineage>
        <taxon>Bacteria</taxon>
        <taxon>Pseudomonadati</taxon>
        <taxon>Pseudomonadota</taxon>
        <taxon>Alphaproteobacteria</taxon>
        <taxon>Hyphomicrobiales</taxon>
        <taxon>Rhizobiaceae</taxon>
        <taxon>Ectorhizobium</taxon>
    </lineage>
</organism>
<dbReference type="EMBL" id="JANFPI010000006">
    <property type="protein sequence ID" value="MCX8999019.1"/>
    <property type="molecule type" value="Genomic_DNA"/>
</dbReference>
<comment type="caution">
    <text evidence="5">The sequence shown here is derived from an EMBL/GenBank/DDBJ whole genome shotgun (WGS) entry which is preliminary data.</text>
</comment>
<evidence type="ECO:0000256" key="3">
    <source>
        <dbReference type="PROSITE-ProRule" id="PRU00284"/>
    </source>
</evidence>
<dbReference type="PANTHER" id="PTHR43531:SF11">
    <property type="entry name" value="METHYL-ACCEPTING CHEMOTAXIS PROTEIN 3"/>
    <property type="match status" value="1"/>
</dbReference>
<dbReference type="InterPro" id="IPR019494">
    <property type="entry name" value="FIST_C"/>
</dbReference>
<evidence type="ECO:0000256" key="2">
    <source>
        <dbReference type="ARBA" id="ARBA00029447"/>
    </source>
</evidence>
<dbReference type="SMART" id="SM00897">
    <property type="entry name" value="FIST"/>
    <property type="match status" value="1"/>
</dbReference>
<feature type="domain" description="Methyl-accepting transducer" evidence="4">
    <location>
        <begin position="495"/>
        <end position="689"/>
    </location>
</feature>
<keyword evidence="1" id="KW-0145">Chemotaxis</keyword>
<evidence type="ECO:0000313" key="5">
    <source>
        <dbReference type="EMBL" id="MCX8999019.1"/>
    </source>
</evidence>
<dbReference type="SMART" id="SM01204">
    <property type="entry name" value="FIST_C"/>
    <property type="match status" value="1"/>
</dbReference>
<sequence>MLSLRTSSVQPLQAAAEFPVSDEAAAVPLAPHADETPADIASAPDAALRVIRTDSALANVAAEDFLFETGPARLVFAYVSPHVDFRRAMEQLKRLCGSAPLIATTTAGELCATGTASDGPLYCRADGSWDNIVLQVFGPDLFDAVSFHTVPLANEDIRAGRPSKPQARRVAEIARNLSGVRPPFEIRSDDTLAFALVDGLSSSENYFMEAIYEAAQFPCIVIGGSSGGKLDFRESYLFDNGRILENHAILIFVKMRPDMRFGIFKTQNFSETGKSLVIMEATAEIRQVRSVVNVDTIEIVPVIDALCRMMNCQPHDLQKRLEGYTFALKMNGQLFVRSISGIDPETGTVNFYCDVNPGDELHLVKATDFNIQTRRDLEAFLRGKPQPVGAFLSDCILRRLSNGPQLRELDGLWTVPTAGFSTFGELLGINVNQTLTAAVFFRVEEGQAFHDPFVDLFPIHYARFAGYFTETRLSQQQLMNSMRKKLIGRLTDFIERTSNLTAELDQMVSQTEEVRAGVESVRGDMEERIKAVSTDDRKGVLETEFQNVATMMKRLNDIVGVIDKITMQTNLLSLNATIEAARAGEAGKAFAIVANEVRSLATDTKSTLDKSRESLAKVEDSMKVLGQHIAHSENKIQSAQQGYNAISDQLGNLFTSFSRINEVMGAVEEMSRQQTMMMSQVEQDITRLKRIEG</sequence>
<evidence type="ECO:0000259" key="4">
    <source>
        <dbReference type="PROSITE" id="PS50111"/>
    </source>
</evidence>
<dbReference type="Gene3D" id="1.10.287.950">
    <property type="entry name" value="Methyl-accepting chemotaxis protein"/>
    <property type="match status" value="1"/>
</dbReference>